<reference evidence="2 3" key="1">
    <citation type="submission" date="2016-11" db="EMBL/GenBank/DDBJ databases">
        <authorList>
            <person name="Jaros S."/>
            <person name="Januszkiewicz K."/>
            <person name="Wedrychowicz H."/>
        </authorList>
    </citation>
    <scope>NUCLEOTIDE SEQUENCE [LARGE SCALE GENOMIC DNA]</scope>
    <source>
        <strain evidence="2 3">DSM 15930</strain>
    </source>
</reference>
<organism evidence="2 3">
    <name type="scientific">Anaerosporobacter mobilis DSM 15930</name>
    <dbReference type="NCBI Taxonomy" id="1120996"/>
    <lineage>
        <taxon>Bacteria</taxon>
        <taxon>Bacillati</taxon>
        <taxon>Bacillota</taxon>
        <taxon>Clostridia</taxon>
        <taxon>Lachnospirales</taxon>
        <taxon>Lachnospiraceae</taxon>
        <taxon>Anaerosporobacter</taxon>
    </lineage>
</organism>
<name>A0A1M7N0W0_9FIRM</name>
<feature type="transmembrane region" description="Helical" evidence="1">
    <location>
        <begin position="18"/>
        <end position="36"/>
    </location>
</feature>
<keyword evidence="1" id="KW-0812">Transmembrane</keyword>
<sequence>MDDSNIKELDMIKKRNHYIILVGVILILIASGLCLLRDWNRRVKEPVMLPICMEVGVERISPDVKEENIQIELFYITDNKYENLVRGISFPERPDLNCYANENTDYSVFPYNTSSWKEYGRYRLHQIMVELEQVPLEEEIILTQAELIWNNNKHTIVDIGKVILYYNDYGQTSLETNYSSSSTDGTSVVGMEVLNDITIESIESPLLPYVDGKCTITINRTTYQVSELNNLDLEFKKDDYIEITINTQGIMNQEYNPYYLTDIQPRLIFKDKDGKQFYTRLYNMRESLEYKLTTENQIHQYLEERESRNE</sequence>
<dbReference type="AlphaFoldDB" id="A0A1M7N0W0"/>
<keyword evidence="1" id="KW-0472">Membrane</keyword>
<protein>
    <submittedName>
        <fullName evidence="2">Uncharacterized protein</fullName>
    </submittedName>
</protein>
<dbReference type="RefSeq" id="WP_073290957.1">
    <property type="nucleotide sequence ID" value="NZ_FRCP01000024.1"/>
</dbReference>
<keyword evidence="1" id="KW-1133">Transmembrane helix</keyword>
<dbReference type="Proteomes" id="UP000184038">
    <property type="component" value="Unassembled WGS sequence"/>
</dbReference>
<evidence type="ECO:0000313" key="3">
    <source>
        <dbReference type="Proteomes" id="UP000184038"/>
    </source>
</evidence>
<evidence type="ECO:0000313" key="2">
    <source>
        <dbReference type="EMBL" id="SHM97180.1"/>
    </source>
</evidence>
<dbReference type="STRING" id="1120996.SAMN02746066_04150"/>
<accession>A0A1M7N0W0</accession>
<proteinExistence type="predicted"/>
<dbReference type="OrthoDB" id="1934981at2"/>
<dbReference type="EMBL" id="FRCP01000024">
    <property type="protein sequence ID" value="SHM97180.1"/>
    <property type="molecule type" value="Genomic_DNA"/>
</dbReference>
<keyword evidence="3" id="KW-1185">Reference proteome</keyword>
<evidence type="ECO:0000256" key="1">
    <source>
        <dbReference type="SAM" id="Phobius"/>
    </source>
</evidence>
<gene>
    <name evidence="2" type="ORF">SAMN02746066_04150</name>
</gene>